<evidence type="ECO:0000313" key="2">
    <source>
        <dbReference type="Proteomes" id="UP000054843"/>
    </source>
</evidence>
<protein>
    <submittedName>
        <fullName evidence="1">Uncharacterized protein</fullName>
    </submittedName>
</protein>
<accession>A0A0V1MBX2</accession>
<organism evidence="1 2">
    <name type="scientific">Trichinella papuae</name>
    <dbReference type="NCBI Taxonomy" id="268474"/>
    <lineage>
        <taxon>Eukaryota</taxon>
        <taxon>Metazoa</taxon>
        <taxon>Ecdysozoa</taxon>
        <taxon>Nematoda</taxon>
        <taxon>Enoplea</taxon>
        <taxon>Dorylaimia</taxon>
        <taxon>Trichinellida</taxon>
        <taxon>Trichinellidae</taxon>
        <taxon>Trichinella</taxon>
    </lineage>
</organism>
<keyword evidence="2" id="KW-1185">Reference proteome</keyword>
<reference evidence="1 2" key="1">
    <citation type="submission" date="2015-01" db="EMBL/GenBank/DDBJ databases">
        <title>Evolution of Trichinella species and genotypes.</title>
        <authorList>
            <person name="Korhonen P.K."/>
            <person name="Edoardo P."/>
            <person name="Giuseppe L.R."/>
            <person name="Gasser R.B."/>
        </authorList>
    </citation>
    <scope>NUCLEOTIDE SEQUENCE [LARGE SCALE GENOMIC DNA]</scope>
    <source>
        <strain evidence="1">ISS1980</strain>
    </source>
</reference>
<dbReference type="Proteomes" id="UP000054843">
    <property type="component" value="Unassembled WGS sequence"/>
</dbReference>
<proteinExistence type="predicted"/>
<dbReference type="EMBL" id="JYDO01000141">
    <property type="protein sequence ID" value="KRZ69241.1"/>
    <property type="molecule type" value="Genomic_DNA"/>
</dbReference>
<comment type="caution">
    <text evidence="1">The sequence shown here is derived from an EMBL/GenBank/DDBJ whole genome shotgun (WGS) entry which is preliminary data.</text>
</comment>
<evidence type="ECO:0000313" key="1">
    <source>
        <dbReference type="EMBL" id="KRZ69241.1"/>
    </source>
</evidence>
<sequence length="86" mass="10443">MVFTRNDPCLYFCIWHKSKKLTKSNAINLNFTTSQQHRNELKENFRLMWVQFLIPSHSAKWMQSKCLQGNYSVYEEQIWPCLNQRN</sequence>
<name>A0A0V1MBX2_9BILA</name>
<gene>
    <name evidence="1" type="ORF">T10_7958</name>
</gene>
<dbReference type="AlphaFoldDB" id="A0A0V1MBX2"/>